<dbReference type="SUPFAM" id="SSF102114">
    <property type="entry name" value="Radical SAM enzymes"/>
    <property type="match status" value="1"/>
</dbReference>
<evidence type="ECO:0000259" key="6">
    <source>
        <dbReference type="PROSITE" id="PS51332"/>
    </source>
</evidence>
<dbReference type="PANTHER" id="PTHR43409">
    <property type="entry name" value="ANAEROBIC MAGNESIUM-PROTOPORPHYRIN IX MONOMETHYL ESTER CYCLASE-RELATED"/>
    <property type="match status" value="1"/>
</dbReference>
<dbReference type="SFLD" id="SFLDG01082">
    <property type="entry name" value="B12-binding_domain_containing"/>
    <property type="match status" value="1"/>
</dbReference>
<comment type="cofactor">
    <cofactor evidence="1">
        <name>[4Fe-4S] cluster</name>
        <dbReference type="ChEBI" id="CHEBI:49883"/>
    </cofactor>
</comment>
<evidence type="ECO:0000256" key="1">
    <source>
        <dbReference type="ARBA" id="ARBA00001966"/>
    </source>
</evidence>
<organism evidence="8">
    <name type="scientific">Fervidobacterium pennivorans</name>
    <dbReference type="NCBI Taxonomy" id="93466"/>
    <lineage>
        <taxon>Bacteria</taxon>
        <taxon>Thermotogati</taxon>
        <taxon>Thermotogota</taxon>
        <taxon>Thermotogae</taxon>
        <taxon>Thermotogales</taxon>
        <taxon>Fervidobacteriaceae</taxon>
        <taxon>Fervidobacterium</taxon>
    </lineage>
</organism>
<feature type="domain" description="Radical SAM core" evidence="7">
    <location>
        <begin position="206"/>
        <end position="432"/>
    </location>
</feature>
<gene>
    <name evidence="8" type="ORF">ENT72_06420</name>
</gene>
<dbReference type="Gene3D" id="3.40.50.280">
    <property type="entry name" value="Cobalamin-binding domain"/>
    <property type="match status" value="1"/>
</dbReference>
<keyword evidence="2" id="KW-0949">S-adenosyl-L-methionine</keyword>
<proteinExistence type="predicted"/>
<evidence type="ECO:0000313" key="8">
    <source>
        <dbReference type="EMBL" id="HGU42529.1"/>
    </source>
</evidence>
<dbReference type="SFLD" id="SFLDS00029">
    <property type="entry name" value="Radical_SAM"/>
    <property type="match status" value="1"/>
</dbReference>
<dbReference type="SMART" id="SM00729">
    <property type="entry name" value="Elp3"/>
    <property type="match status" value="1"/>
</dbReference>
<dbReference type="InterPro" id="IPR051198">
    <property type="entry name" value="BchE-like"/>
</dbReference>
<dbReference type="PROSITE" id="PS51332">
    <property type="entry name" value="B12_BINDING"/>
    <property type="match status" value="1"/>
</dbReference>
<evidence type="ECO:0000259" key="7">
    <source>
        <dbReference type="PROSITE" id="PS51918"/>
    </source>
</evidence>
<keyword evidence="5" id="KW-0411">Iron-sulfur</keyword>
<feature type="domain" description="B12-binding" evidence="6">
    <location>
        <begin position="25"/>
        <end position="160"/>
    </location>
</feature>
<dbReference type="EMBL" id="DSZT01000203">
    <property type="protein sequence ID" value="HGU42529.1"/>
    <property type="molecule type" value="Genomic_DNA"/>
</dbReference>
<dbReference type="InterPro" id="IPR007197">
    <property type="entry name" value="rSAM"/>
</dbReference>
<protein>
    <submittedName>
        <fullName evidence="8">Radical SAM protein</fullName>
    </submittedName>
</protein>
<evidence type="ECO:0000256" key="3">
    <source>
        <dbReference type="ARBA" id="ARBA00022723"/>
    </source>
</evidence>
<dbReference type="Pfam" id="PF04055">
    <property type="entry name" value="Radical_SAM"/>
    <property type="match status" value="1"/>
</dbReference>
<name>A0A7C4W684_FERPE</name>
<keyword evidence="4" id="KW-0408">Iron</keyword>
<evidence type="ECO:0000256" key="5">
    <source>
        <dbReference type="ARBA" id="ARBA00023014"/>
    </source>
</evidence>
<dbReference type="InterPro" id="IPR006158">
    <property type="entry name" value="Cobalamin-bd"/>
</dbReference>
<accession>A0A7C4W684</accession>
<dbReference type="CDD" id="cd01335">
    <property type="entry name" value="Radical_SAM"/>
    <property type="match status" value="1"/>
</dbReference>
<evidence type="ECO:0000256" key="4">
    <source>
        <dbReference type="ARBA" id="ARBA00023004"/>
    </source>
</evidence>
<reference evidence="8" key="1">
    <citation type="journal article" date="2020" name="mSystems">
        <title>Genome- and Community-Level Interaction Insights into Carbon Utilization and Element Cycling Functions of Hydrothermarchaeota in Hydrothermal Sediment.</title>
        <authorList>
            <person name="Zhou Z."/>
            <person name="Liu Y."/>
            <person name="Xu W."/>
            <person name="Pan J."/>
            <person name="Luo Z.H."/>
            <person name="Li M."/>
        </authorList>
    </citation>
    <scope>NUCLEOTIDE SEQUENCE [LARGE SCALE GENOMIC DNA]</scope>
    <source>
        <strain evidence="8">SpSt-604</strain>
    </source>
</reference>
<dbReference type="InterPro" id="IPR034466">
    <property type="entry name" value="Methyltransferase_Class_B"/>
</dbReference>
<comment type="caution">
    <text evidence="8">The sequence shown here is derived from an EMBL/GenBank/DDBJ whole genome shotgun (WGS) entry which is preliminary data.</text>
</comment>
<keyword evidence="3" id="KW-0479">Metal-binding</keyword>
<dbReference type="PROSITE" id="PS51918">
    <property type="entry name" value="RADICAL_SAM"/>
    <property type="match status" value="1"/>
</dbReference>
<sequence>MSGKMKTIFIEPPFPPGLWVARDQAGKFGTLSSSQDALFPPLDFAYAGAILEKNGFEFEIIDAPALNLDWKGLLHKVSKIRDPSFIIVNTSAITLPYDLIIINAIKKRKQDSVIGVTGSLLSVWPEMAMKNPSIDIVIQSEVEFVILELLKALENDRLKDVNGITYRDDDGSIVRNPKRQWDLNLDELPFPAYHRLPVKRYHYDRLPRRPFITMLTSRGCPYNCIYCPYPIAYGNLWRARSCENVIEELQYVVDKFGVKSVLFKDQVFTFDMKRAEEICDRILEHKLNIQWICETRVDKLSEKLLLKMKKAGCTELHLGVESGDPEILSAIGKRGVKIDTIKRVFKAAKNVGIKTVAFFIIGLPNETRHSIWKSYKLAIGLNADHVQFTIITPYPGTKLYEIAERNNWILCRDPSEYNLRNVVMRTDKLSGEDLIQAKKHIDNCLKAQGVYAQEILKPPLLASLVKKVLSTIARKAERQFRIWVEEEEP</sequence>
<dbReference type="GO" id="GO:0051539">
    <property type="term" value="F:4 iron, 4 sulfur cluster binding"/>
    <property type="evidence" value="ECO:0007669"/>
    <property type="project" value="UniProtKB-KW"/>
</dbReference>
<dbReference type="PANTHER" id="PTHR43409:SF16">
    <property type="entry name" value="SLR0320 PROTEIN"/>
    <property type="match status" value="1"/>
</dbReference>
<dbReference type="InterPro" id="IPR058240">
    <property type="entry name" value="rSAM_sf"/>
</dbReference>
<dbReference type="SFLD" id="SFLDG01123">
    <property type="entry name" value="methyltransferase_(Class_B)"/>
    <property type="match status" value="1"/>
</dbReference>
<evidence type="ECO:0000256" key="2">
    <source>
        <dbReference type="ARBA" id="ARBA00022691"/>
    </source>
</evidence>
<dbReference type="GO" id="GO:0003824">
    <property type="term" value="F:catalytic activity"/>
    <property type="evidence" value="ECO:0007669"/>
    <property type="project" value="InterPro"/>
</dbReference>
<dbReference type="GO" id="GO:0005829">
    <property type="term" value="C:cytosol"/>
    <property type="evidence" value="ECO:0007669"/>
    <property type="project" value="TreeGrafter"/>
</dbReference>
<dbReference type="Gene3D" id="3.80.30.20">
    <property type="entry name" value="tm_1862 like domain"/>
    <property type="match status" value="1"/>
</dbReference>
<dbReference type="GO" id="GO:0031419">
    <property type="term" value="F:cobalamin binding"/>
    <property type="evidence" value="ECO:0007669"/>
    <property type="project" value="InterPro"/>
</dbReference>
<dbReference type="AlphaFoldDB" id="A0A7C4W684"/>
<dbReference type="InterPro" id="IPR023404">
    <property type="entry name" value="rSAM_horseshoe"/>
</dbReference>
<dbReference type="InterPro" id="IPR006638">
    <property type="entry name" value="Elp3/MiaA/NifB-like_rSAM"/>
</dbReference>
<dbReference type="GO" id="GO:0046872">
    <property type="term" value="F:metal ion binding"/>
    <property type="evidence" value="ECO:0007669"/>
    <property type="project" value="UniProtKB-KW"/>
</dbReference>